<reference evidence="2 3" key="1">
    <citation type="submission" date="2016-09" db="EMBL/GenBank/DDBJ databases">
        <title>Extensive genetic diversity and differential bi-allelic expression allows diatom success in the polar Southern Ocean.</title>
        <authorList>
            <consortium name="DOE Joint Genome Institute"/>
            <person name="Mock T."/>
            <person name="Otillar R.P."/>
            <person name="Strauss J."/>
            <person name="Dupont C."/>
            <person name="Frickenhaus S."/>
            <person name="Maumus F."/>
            <person name="Mcmullan M."/>
            <person name="Sanges R."/>
            <person name="Schmutz J."/>
            <person name="Toseland A."/>
            <person name="Valas R."/>
            <person name="Veluchamy A."/>
            <person name="Ward B.J."/>
            <person name="Allen A."/>
            <person name="Barry K."/>
            <person name="Falciatore A."/>
            <person name="Ferrante M."/>
            <person name="Fortunato A.E."/>
            <person name="Gloeckner G."/>
            <person name="Gruber A."/>
            <person name="Hipkin R."/>
            <person name="Janech M."/>
            <person name="Kroth P."/>
            <person name="Leese F."/>
            <person name="Lindquist E."/>
            <person name="Lyon B.R."/>
            <person name="Martin J."/>
            <person name="Mayer C."/>
            <person name="Parker M."/>
            <person name="Quesneville H."/>
            <person name="Raymond J."/>
            <person name="Uhlig C."/>
            <person name="Valentin K.U."/>
            <person name="Worden A.Z."/>
            <person name="Armbrust E.V."/>
            <person name="Bowler C."/>
            <person name="Green B."/>
            <person name="Moulton V."/>
            <person name="Van Oosterhout C."/>
            <person name="Grigoriev I."/>
        </authorList>
    </citation>
    <scope>NUCLEOTIDE SEQUENCE [LARGE SCALE GENOMIC DNA]</scope>
    <source>
        <strain evidence="2 3">CCMP1102</strain>
    </source>
</reference>
<dbReference type="KEGG" id="fcy:FRACYDRAFT_241303"/>
<dbReference type="OrthoDB" id="48785at2759"/>
<sequence length="893" mass="102161">MNESRFTNSYDDRSTGNTGQKKTYRVSDKNNAFPELPEKIVKRDSGRLKSRIGMFAMLCMIHTIRNSVLVSQYNEENVHRVNISMDHAPSTPSTPKLRSRMQHQHRSEYPKRKTRTIPSTYSFLSLSNTTTDASAMTTYSIDSIYPSFPTNDYILGDDYCERNDRKSYNASDQILISSILSDPLAFELALVLAVECGVTHILGLSDHIPNAEESFRYEFLMQRIPNLKVHISETPIGKRTMEDLFEDFSPTYIFFFQSDSFLLSTDDKLSAFTTHAMIDELQQICNTIVKIRSERPASFLHVTSNVPYTNTKSAGVFSKLSPILLNTYRFQYQLRARQLNLPDIYGPFTGGASWLHSDEFLHRTSMVTDKVQGYDSTSTSMAQPLISISKAIQSILVSGSLEHTQKQNSIPILTAAKSQTTSLLQLSKKLLPIVLSSNKNEGETVDETLLPILSWNYKQTNPYEDPSPVHDSSVENSRITRLALMNTRHHILEKKMDPSVSLLERRQHHLFPCISACASFVQCHQLSVWNSVLTITKDITNGCKYLLYTTNFSPTLEGLPLMKEADNKAAWPRESFCQLAFVSSNSSIVNNTINEAVKRDDQSSDKSINEWNGQVSNNGWKLIWVDEDERSLSEADYMMPKMIPESIVNDGVLKAFYLEPQHFDVLPSLQIIWYLMGRQLDAKAKPKSYLPGESEGNDMIPSRHIDLFAHKYNVTSFNSDPTKDDYMFNAAKFILEQKGKSTQGYDSFQNNTRQFEVYAKSITWQKAHEAGSGFQLVDTPLMIYSVDSVRSKRLRCEWYEEHLFWSNKNNNRNLEEISLSYVLHRWRRQRRLLPLSDEDTRWGEMVMIGESGEAISEHDTYEEEDISPSTSQHFVKLYNPLKARTAYSSQINE</sequence>
<proteinExistence type="predicted"/>
<feature type="compositionally biased region" description="Polar residues" evidence="1">
    <location>
        <begin position="1"/>
        <end position="21"/>
    </location>
</feature>
<protein>
    <submittedName>
        <fullName evidence="2">Uncharacterized protein</fullName>
    </submittedName>
</protein>
<dbReference type="EMBL" id="KV784360">
    <property type="protein sequence ID" value="OEU14747.1"/>
    <property type="molecule type" value="Genomic_DNA"/>
</dbReference>
<feature type="region of interest" description="Disordered" evidence="1">
    <location>
        <begin position="1"/>
        <end position="27"/>
    </location>
</feature>
<accession>A0A1E7F9B4</accession>
<evidence type="ECO:0000313" key="3">
    <source>
        <dbReference type="Proteomes" id="UP000095751"/>
    </source>
</evidence>
<evidence type="ECO:0000256" key="1">
    <source>
        <dbReference type="SAM" id="MobiDB-lite"/>
    </source>
</evidence>
<dbReference type="InParanoid" id="A0A1E7F9B4"/>
<organism evidence="2 3">
    <name type="scientific">Fragilariopsis cylindrus CCMP1102</name>
    <dbReference type="NCBI Taxonomy" id="635003"/>
    <lineage>
        <taxon>Eukaryota</taxon>
        <taxon>Sar</taxon>
        <taxon>Stramenopiles</taxon>
        <taxon>Ochrophyta</taxon>
        <taxon>Bacillariophyta</taxon>
        <taxon>Bacillariophyceae</taxon>
        <taxon>Bacillariophycidae</taxon>
        <taxon>Bacillariales</taxon>
        <taxon>Bacillariaceae</taxon>
        <taxon>Fragilariopsis</taxon>
    </lineage>
</organism>
<gene>
    <name evidence="2" type="ORF">FRACYDRAFT_241303</name>
</gene>
<dbReference type="Proteomes" id="UP000095751">
    <property type="component" value="Unassembled WGS sequence"/>
</dbReference>
<feature type="region of interest" description="Disordered" evidence="1">
    <location>
        <begin position="85"/>
        <end position="112"/>
    </location>
</feature>
<dbReference type="AlphaFoldDB" id="A0A1E7F9B4"/>
<evidence type="ECO:0000313" key="2">
    <source>
        <dbReference type="EMBL" id="OEU14747.1"/>
    </source>
</evidence>
<name>A0A1E7F9B4_9STRA</name>
<keyword evidence="3" id="KW-1185">Reference proteome</keyword>